<evidence type="ECO:0000313" key="4">
    <source>
        <dbReference type="EMBL" id="KTD46585.1"/>
    </source>
</evidence>
<reference evidence="4 5" key="1">
    <citation type="submission" date="2015-11" db="EMBL/GenBank/DDBJ databases">
        <title>Genomic analysis of 38 Legionella species identifies large and diverse effector repertoires.</title>
        <authorList>
            <person name="Burstein D."/>
            <person name="Amaro F."/>
            <person name="Zusman T."/>
            <person name="Lifshitz Z."/>
            <person name="Cohen O."/>
            <person name="Gilbert J.A."/>
            <person name="Pupko T."/>
            <person name="Shuman H.A."/>
            <person name="Segal G."/>
        </authorList>
    </citation>
    <scope>NUCLEOTIDE SEQUENCE [LARGE SCALE GENOMIC DNA]</scope>
    <source>
        <strain evidence="4 5">CDC#1442-AUS-E</strain>
    </source>
</reference>
<sequence>MKLKGKGSTNFFLPVTGLMLALTGASHAGTMGPVVTAIPNTIYLGVFGGGGASTKTDIYQYGTAFFEEAAGGPLAVDAFGRSNSRSVGIVGGQVGYQWAEIVSNPFNSNWGLVPAFELEGYYLGKSKFTGHEINNNTTRLPEHDFLVTYPMKAGVFLANAVLNFNSAECKFRPYVGAGIGGAVISVDHASAIQVAPPEPGVNHYSANTSDEESVFAGQVKVGTSYVFSEHASLFAEYRWLHLAASNYTFGSTVFPGHAATSPWLVEFDSQNYNLGAIGIRYTV</sequence>
<accession>A0A0W0XPS9</accession>
<dbReference type="RefSeq" id="WP_058508585.1">
    <property type="nucleotide sequence ID" value="NZ_CAAAIK010000008.1"/>
</dbReference>
<protein>
    <recommendedName>
        <fullName evidence="3">Outer membrane protein beta-barrel domain-containing protein</fullName>
    </recommendedName>
</protein>
<keyword evidence="1 2" id="KW-0732">Signal</keyword>
<dbReference type="Pfam" id="PF13505">
    <property type="entry name" value="OMP_b-brl"/>
    <property type="match status" value="1"/>
</dbReference>
<evidence type="ECO:0000313" key="5">
    <source>
        <dbReference type="Proteomes" id="UP000054618"/>
    </source>
</evidence>
<dbReference type="InterPro" id="IPR011250">
    <property type="entry name" value="OMP/PagP_B-barrel"/>
</dbReference>
<feature type="chain" id="PRO_5006916753" description="Outer membrane protein beta-barrel domain-containing protein" evidence="2">
    <location>
        <begin position="29"/>
        <end position="283"/>
    </location>
</feature>
<evidence type="ECO:0000256" key="1">
    <source>
        <dbReference type="ARBA" id="ARBA00022729"/>
    </source>
</evidence>
<dbReference type="InterPro" id="IPR027385">
    <property type="entry name" value="Beta-barrel_OMP"/>
</dbReference>
<dbReference type="PATRIC" id="fig|45073.5.peg.2656"/>
<feature type="domain" description="Outer membrane protein beta-barrel" evidence="3">
    <location>
        <begin position="82"/>
        <end position="248"/>
    </location>
</feature>
<keyword evidence="5" id="KW-1185">Reference proteome</keyword>
<evidence type="ECO:0000256" key="2">
    <source>
        <dbReference type="SAM" id="SignalP"/>
    </source>
</evidence>
<dbReference type="OrthoDB" id="5653863at2"/>
<name>A0A0W0XPS9_9GAMM</name>
<feature type="signal peptide" evidence="2">
    <location>
        <begin position="1"/>
        <end position="28"/>
    </location>
</feature>
<organism evidence="4 5">
    <name type="scientific">Legionella quinlivanii</name>
    <dbReference type="NCBI Taxonomy" id="45073"/>
    <lineage>
        <taxon>Bacteria</taxon>
        <taxon>Pseudomonadati</taxon>
        <taxon>Pseudomonadota</taxon>
        <taxon>Gammaproteobacteria</taxon>
        <taxon>Legionellales</taxon>
        <taxon>Legionellaceae</taxon>
        <taxon>Legionella</taxon>
    </lineage>
</organism>
<gene>
    <name evidence="4" type="ORF">Lqui_2510</name>
</gene>
<dbReference type="EMBL" id="LNYS01000022">
    <property type="protein sequence ID" value="KTD46585.1"/>
    <property type="molecule type" value="Genomic_DNA"/>
</dbReference>
<dbReference type="AlphaFoldDB" id="A0A0W0XPS9"/>
<dbReference type="SUPFAM" id="SSF56925">
    <property type="entry name" value="OMPA-like"/>
    <property type="match status" value="1"/>
</dbReference>
<comment type="caution">
    <text evidence="4">The sequence shown here is derived from an EMBL/GenBank/DDBJ whole genome shotgun (WGS) entry which is preliminary data.</text>
</comment>
<evidence type="ECO:0000259" key="3">
    <source>
        <dbReference type="Pfam" id="PF13505"/>
    </source>
</evidence>
<dbReference type="Proteomes" id="UP000054618">
    <property type="component" value="Unassembled WGS sequence"/>
</dbReference>
<proteinExistence type="predicted"/>
<dbReference type="Gene3D" id="2.40.160.20">
    <property type="match status" value="1"/>
</dbReference>